<name>A0A175RJ09_9HYPH</name>
<comment type="caution">
    <text evidence="2">The sequence shown here is derived from an EMBL/GenBank/DDBJ whole genome shotgun (WGS) entry which is preliminary data.</text>
</comment>
<reference evidence="2 3" key="1">
    <citation type="journal article" date="2016" name="Front. Microbiol.">
        <title>Genomic Resource of Rice Seed Associated Bacteria.</title>
        <authorList>
            <person name="Midha S."/>
            <person name="Bansal K."/>
            <person name="Sharma S."/>
            <person name="Kumar N."/>
            <person name="Patil P.P."/>
            <person name="Chaudhry V."/>
            <person name="Patil P.B."/>
        </authorList>
    </citation>
    <scope>NUCLEOTIDE SEQUENCE [LARGE SCALE GENOMIC DNA]</scope>
    <source>
        <strain evidence="2 3">NS365</strain>
    </source>
</reference>
<evidence type="ECO:0000256" key="1">
    <source>
        <dbReference type="SAM" id="MobiDB-lite"/>
    </source>
</evidence>
<proteinExistence type="predicted"/>
<evidence type="ECO:0000313" key="3">
    <source>
        <dbReference type="Proteomes" id="UP000078529"/>
    </source>
</evidence>
<dbReference type="AlphaFoldDB" id="A0A175RJ09"/>
<dbReference type="PATRIC" id="fig|401562.4.peg.3372"/>
<gene>
    <name evidence="2" type="ORF">NS365_17445</name>
</gene>
<keyword evidence="3" id="KW-1185">Reference proteome</keyword>
<dbReference type="Proteomes" id="UP000078529">
    <property type="component" value="Unassembled WGS sequence"/>
</dbReference>
<organism evidence="2 3">
    <name type="scientific">Aureimonas ureilytica</name>
    <dbReference type="NCBI Taxonomy" id="401562"/>
    <lineage>
        <taxon>Bacteria</taxon>
        <taxon>Pseudomonadati</taxon>
        <taxon>Pseudomonadota</taxon>
        <taxon>Alphaproteobacteria</taxon>
        <taxon>Hyphomicrobiales</taxon>
        <taxon>Aurantimonadaceae</taxon>
        <taxon>Aureimonas</taxon>
    </lineage>
</organism>
<evidence type="ECO:0000313" key="2">
    <source>
        <dbReference type="EMBL" id="KTR03757.1"/>
    </source>
</evidence>
<sequence>MSNIPHSPERNAPDPILPDPIGEDGFIQPREPDETPGGGGGAGTPARRSPELPDQPSEG</sequence>
<accession>A0A175RJ09</accession>
<dbReference type="RefSeq" id="WP_058601573.1">
    <property type="nucleotide sequence ID" value="NZ_LDQA01000046.1"/>
</dbReference>
<protein>
    <submittedName>
        <fullName evidence="2">Uncharacterized protein</fullName>
    </submittedName>
</protein>
<feature type="region of interest" description="Disordered" evidence="1">
    <location>
        <begin position="1"/>
        <end position="59"/>
    </location>
</feature>
<dbReference type="EMBL" id="LDQA01000046">
    <property type="protein sequence ID" value="KTR03757.1"/>
    <property type="molecule type" value="Genomic_DNA"/>
</dbReference>